<feature type="compositionally biased region" description="Polar residues" evidence="1">
    <location>
        <begin position="60"/>
        <end position="73"/>
    </location>
</feature>
<evidence type="ECO:0000256" key="1">
    <source>
        <dbReference type="SAM" id="MobiDB-lite"/>
    </source>
</evidence>
<dbReference type="EMBL" id="JYDW01000690">
    <property type="protein sequence ID" value="KRZ47558.1"/>
    <property type="molecule type" value="Genomic_DNA"/>
</dbReference>
<sequence>MKKESENAVDTKQNAYGMKLNNKREKSALVRLTYVASGSVVKRSLNMNNEEKEKRKYGFDSQSKQIPDDTNGSRMARSRTRKDKRYMWFPVGPNSVGLG</sequence>
<name>A0A0V1KK95_9BILA</name>
<organism evidence="2 4">
    <name type="scientific">Trichinella nativa</name>
    <dbReference type="NCBI Taxonomy" id="6335"/>
    <lineage>
        <taxon>Eukaryota</taxon>
        <taxon>Metazoa</taxon>
        <taxon>Ecdysozoa</taxon>
        <taxon>Nematoda</taxon>
        <taxon>Enoplea</taxon>
        <taxon>Dorylaimia</taxon>
        <taxon>Trichinellida</taxon>
        <taxon>Trichinellidae</taxon>
        <taxon>Trichinella</taxon>
    </lineage>
</organism>
<dbReference type="AlphaFoldDB" id="A0A0V1KK95"/>
<gene>
    <name evidence="3" type="ORF">T02_15535</name>
    <name evidence="2" type="ORF">T02_4970</name>
</gene>
<feature type="compositionally biased region" description="Basic and acidic residues" evidence="1">
    <location>
        <begin position="49"/>
        <end position="58"/>
    </location>
</feature>
<dbReference type="Proteomes" id="UP000054721">
    <property type="component" value="Unassembled WGS sequence"/>
</dbReference>
<comment type="caution">
    <text evidence="2">The sequence shown here is derived from an EMBL/GenBank/DDBJ whole genome shotgun (WGS) entry which is preliminary data.</text>
</comment>
<evidence type="ECO:0000313" key="2">
    <source>
        <dbReference type="EMBL" id="KRZ47558.1"/>
    </source>
</evidence>
<dbReference type="EMBL" id="JYDW01000052">
    <property type="protein sequence ID" value="KRZ58760.1"/>
    <property type="molecule type" value="Genomic_DNA"/>
</dbReference>
<dbReference type="OrthoDB" id="5932836at2759"/>
<protein>
    <submittedName>
        <fullName evidence="2">Uncharacterized protein</fullName>
    </submittedName>
</protein>
<evidence type="ECO:0000313" key="4">
    <source>
        <dbReference type="Proteomes" id="UP000054721"/>
    </source>
</evidence>
<evidence type="ECO:0000313" key="3">
    <source>
        <dbReference type="EMBL" id="KRZ58760.1"/>
    </source>
</evidence>
<accession>A0A0V1KK95</accession>
<proteinExistence type="predicted"/>
<keyword evidence="4" id="KW-1185">Reference proteome</keyword>
<reference evidence="2 4" key="1">
    <citation type="submission" date="2015-05" db="EMBL/GenBank/DDBJ databases">
        <title>Evolution of Trichinella species and genotypes.</title>
        <authorList>
            <person name="Korhonen P.K."/>
            <person name="Edoardo P."/>
            <person name="Giuseppe L.R."/>
            <person name="Gasser R.B."/>
        </authorList>
    </citation>
    <scope>NUCLEOTIDE SEQUENCE [LARGE SCALE GENOMIC DNA]</scope>
    <source>
        <strain evidence="2">ISS10</strain>
    </source>
</reference>
<feature type="region of interest" description="Disordered" evidence="1">
    <location>
        <begin position="45"/>
        <end position="99"/>
    </location>
</feature>
<feature type="region of interest" description="Disordered" evidence="1">
    <location>
        <begin position="1"/>
        <end position="20"/>
    </location>
</feature>